<reference evidence="6" key="2">
    <citation type="submission" date="2025-08" db="UniProtKB">
        <authorList>
            <consortium name="Ensembl"/>
        </authorList>
    </citation>
    <scope>IDENTIFICATION</scope>
    <source>
        <strain evidence="6">Thoroughbred</strain>
    </source>
</reference>
<dbReference type="Ensembl" id="ENSECAT00000037098.2">
    <property type="protein sequence ID" value="ENSECAP00000046395.2"/>
    <property type="gene ID" value="ENSECAG00000031144.2"/>
</dbReference>
<dbReference type="PANTHER" id="PTHR23266">
    <property type="entry name" value="IMMUNOGLOBULIN HEAVY CHAIN"/>
    <property type="match status" value="1"/>
</dbReference>
<reference evidence="6 7" key="1">
    <citation type="journal article" date="2009" name="Science">
        <title>Genome sequence, comparative analysis, and population genetics of the domestic horse.</title>
        <authorList>
            <consortium name="Broad Institute Genome Sequencing Platform"/>
            <consortium name="Broad Institute Whole Genome Assembly Team"/>
            <person name="Wade C.M."/>
            <person name="Giulotto E."/>
            <person name="Sigurdsson S."/>
            <person name="Zoli M."/>
            <person name="Gnerre S."/>
            <person name="Imsland F."/>
            <person name="Lear T.L."/>
            <person name="Adelson D.L."/>
            <person name="Bailey E."/>
            <person name="Bellone R.R."/>
            <person name="Bloecker H."/>
            <person name="Distl O."/>
            <person name="Edgar R.C."/>
            <person name="Garber M."/>
            <person name="Leeb T."/>
            <person name="Mauceli E."/>
            <person name="MacLeod J.N."/>
            <person name="Penedo M.C.T."/>
            <person name="Raison J.M."/>
            <person name="Sharpe T."/>
            <person name="Vogel J."/>
            <person name="Andersson L."/>
            <person name="Antczak D.F."/>
            <person name="Biagi T."/>
            <person name="Binns M.M."/>
            <person name="Chowdhary B.P."/>
            <person name="Coleman S.J."/>
            <person name="Della Valle G."/>
            <person name="Fryc S."/>
            <person name="Guerin G."/>
            <person name="Hasegawa T."/>
            <person name="Hill E.W."/>
            <person name="Jurka J."/>
            <person name="Kiialainen A."/>
            <person name="Lindgren G."/>
            <person name="Liu J."/>
            <person name="Magnani E."/>
            <person name="Mickelson J.R."/>
            <person name="Murray J."/>
            <person name="Nergadze S.G."/>
            <person name="Onofrio R."/>
            <person name="Pedroni S."/>
            <person name="Piras M.F."/>
            <person name="Raudsepp T."/>
            <person name="Rocchi M."/>
            <person name="Roeed K.H."/>
            <person name="Ryder O.A."/>
            <person name="Searle S."/>
            <person name="Skow L."/>
            <person name="Swinburne J.E."/>
            <person name="Syvaenen A.C."/>
            <person name="Tozaki T."/>
            <person name="Valberg S.J."/>
            <person name="Vaudin M."/>
            <person name="White J.R."/>
            <person name="Zody M.C."/>
            <person name="Lander E.S."/>
            <person name="Lindblad-Toh K."/>
        </authorList>
    </citation>
    <scope>NUCLEOTIDE SEQUENCE [LARGE SCALE GENOMIC DNA]</scope>
    <source>
        <strain evidence="6 7">Thoroughbred</strain>
    </source>
</reference>
<dbReference type="STRING" id="9796.ENSECAP00000038145"/>
<protein>
    <recommendedName>
        <fullName evidence="5">Ig-like domain-containing protein</fullName>
    </recommendedName>
</protein>
<dbReference type="InterPro" id="IPR013783">
    <property type="entry name" value="Ig-like_fold"/>
</dbReference>
<dbReference type="AlphaFoldDB" id="A0A3Q2IEQ7"/>
<dbReference type="GO" id="GO:0016064">
    <property type="term" value="P:immunoglobulin mediated immune response"/>
    <property type="evidence" value="ECO:0000318"/>
    <property type="project" value="GO_Central"/>
</dbReference>
<dbReference type="InterPro" id="IPR007110">
    <property type="entry name" value="Ig-like_dom"/>
</dbReference>
<keyword evidence="7" id="KW-1185">Reference proteome</keyword>
<evidence type="ECO:0000259" key="5">
    <source>
        <dbReference type="PROSITE" id="PS50835"/>
    </source>
</evidence>
<accession>A0A3Q2IEQ7</accession>
<dbReference type="PaxDb" id="9796-ENSECAP00000038145"/>
<evidence type="ECO:0000313" key="7">
    <source>
        <dbReference type="Proteomes" id="UP000002281"/>
    </source>
</evidence>
<dbReference type="GO" id="GO:0003823">
    <property type="term" value="F:antigen binding"/>
    <property type="evidence" value="ECO:0000318"/>
    <property type="project" value="GO_Central"/>
</dbReference>
<organism evidence="6 7">
    <name type="scientific">Equus caballus</name>
    <name type="common">Horse</name>
    <dbReference type="NCBI Taxonomy" id="9796"/>
    <lineage>
        <taxon>Eukaryota</taxon>
        <taxon>Metazoa</taxon>
        <taxon>Chordata</taxon>
        <taxon>Craniata</taxon>
        <taxon>Vertebrata</taxon>
        <taxon>Euteleostomi</taxon>
        <taxon>Mammalia</taxon>
        <taxon>Eutheria</taxon>
        <taxon>Laurasiatheria</taxon>
        <taxon>Perissodactyla</taxon>
        <taxon>Equidae</taxon>
        <taxon>Equus</taxon>
    </lineage>
</organism>
<evidence type="ECO:0000256" key="3">
    <source>
        <dbReference type="ARBA" id="ARBA00043265"/>
    </source>
</evidence>
<keyword evidence="2" id="KW-1064">Adaptive immunity</keyword>
<dbReference type="InterPro" id="IPR036179">
    <property type="entry name" value="Ig-like_dom_sf"/>
</dbReference>
<feature type="signal peptide" evidence="4">
    <location>
        <begin position="1"/>
        <end position="19"/>
    </location>
</feature>
<dbReference type="SUPFAM" id="SSF48726">
    <property type="entry name" value="Immunoglobulin"/>
    <property type="match status" value="1"/>
</dbReference>
<evidence type="ECO:0000256" key="4">
    <source>
        <dbReference type="SAM" id="SignalP"/>
    </source>
</evidence>
<dbReference type="GO" id="GO:0005576">
    <property type="term" value="C:extracellular region"/>
    <property type="evidence" value="ECO:0007669"/>
    <property type="project" value="UniProtKB-ARBA"/>
</dbReference>
<dbReference type="GO" id="GO:0019814">
    <property type="term" value="C:immunoglobulin complex"/>
    <property type="evidence" value="ECO:0007669"/>
    <property type="project" value="UniProtKB-KW"/>
</dbReference>
<keyword evidence="1" id="KW-0391">Immunity</keyword>
<dbReference type="InterPro" id="IPR013106">
    <property type="entry name" value="Ig_V-set"/>
</dbReference>
<name>A0A3Q2IEQ7_HORSE</name>
<proteinExistence type="predicted"/>
<dbReference type="SMART" id="SM00406">
    <property type="entry name" value="IGv"/>
    <property type="match status" value="1"/>
</dbReference>
<evidence type="ECO:0000256" key="1">
    <source>
        <dbReference type="ARBA" id="ARBA00022859"/>
    </source>
</evidence>
<keyword evidence="3" id="KW-1280">Immunoglobulin</keyword>
<sequence length="110" mass="12245">MDWRWCILFLVALATGVHAKVQLVQSGAEVKKPGESVKVSCKASGYTFTEYAMNWWMGWINTNTGKPTYASGFSERFVFSMDASVSTAYLQISSLKSEDTATYYCARLTA</sequence>
<dbReference type="Gene3D" id="2.60.40.10">
    <property type="entry name" value="Immunoglobulins"/>
    <property type="match status" value="1"/>
</dbReference>
<dbReference type="PROSITE" id="PS50835">
    <property type="entry name" value="IG_LIKE"/>
    <property type="match status" value="1"/>
</dbReference>
<feature type="domain" description="Ig-like" evidence="5">
    <location>
        <begin position="19"/>
        <end position="110"/>
    </location>
</feature>
<evidence type="ECO:0000256" key="2">
    <source>
        <dbReference type="ARBA" id="ARBA00023130"/>
    </source>
</evidence>
<dbReference type="GeneTree" id="ENSGT00940000161255"/>
<feature type="chain" id="PRO_5040114784" description="Ig-like domain-containing protein" evidence="4">
    <location>
        <begin position="20"/>
        <end position="110"/>
    </location>
</feature>
<keyword evidence="4" id="KW-0732">Signal</keyword>
<dbReference type="Proteomes" id="UP000002281">
    <property type="component" value="Unplaced"/>
</dbReference>
<evidence type="ECO:0000313" key="6">
    <source>
        <dbReference type="Ensembl" id="ENSECAP00000046395.2"/>
    </source>
</evidence>
<dbReference type="Bgee" id="ENSECAG00000031144">
    <property type="expression patterns" value="Expressed in leukocyte"/>
</dbReference>
<dbReference type="InterPro" id="IPR050199">
    <property type="entry name" value="IgHV"/>
</dbReference>
<reference evidence="6" key="3">
    <citation type="submission" date="2025-09" db="UniProtKB">
        <authorList>
            <consortium name="Ensembl"/>
        </authorList>
    </citation>
    <scope>IDENTIFICATION</scope>
    <source>
        <strain evidence="6">Thoroughbred</strain>
    </source>
</reference>